<feature type="compositionally biased region" description="Basic and acidic residues" evidence="5">
    <location>
        <begin position="319"/>
        <end position="332"/>
    </location>
</feature>
<dbReference type="PANTHER" id="PTHR48036">
    <property type="entry name" value="SPLICING FACTOR (PAD-1), PUTATIVE (AFU_ORTHOLOGUE AFUA_1G15810)-RELATED"/>
    <property type="match status" value="1"/>
</dbReference>
<protein>
    <recommendedName>
        <fullName evidence="6">RRM domain-containing protein</fullName>
    </recommendedName>
</protein>
<feature type="compositionally biased region" description="Basic and acidic residues" evidence="5">
    <location>
        <begin position="169"/>
        <end position="198"/>
    </location>
</feature>
<keyword evidence="2" id="KW-0677">Repeat</keyword>
<dbReference type="InterPro" id="IPR029123">
    <property type="entry name" value="RBM39_linker"/>
</dbReference>
<dbReference type="InterPro" id="IPR000504">
    <property type="entry name" value="RRM_dom"/>
</dbReference>
<evidence type="ECO:0000259" key="6">
    <source>
        <dbReference type="PROSITE" id="PS50102"/>
    </source>
</evidence>
<comment type="caution">
    <text evidence="7">The sequence shown here is derived from an EMBL/GenBank/DDBJ whole genome shotgun (WGS) entry which is preliminary data.</text>
</comment>
<dbReference type="Gene3D" id="3.30.70.330">
    <property type="match status" value="3"/>
</dbReference>
<dbReference type="RefSeq" id="XP_028473760.1">
    <property type="nucleotide sequence ID" value="XM_028618082.1"/>
</dbReference>
<organism evidence="7 8">
    <name type="scientific">Apiotrichum porosum</name>
    <dbReference type="NCBI Taxonomy" id="105984"/>
    <lineage>
        <taxon>Eukaryota</taxon>
        <taxon>Fungi</taxon>
        <taxon>Dikarya</taxon>
        <taxon>Basidiomycota</taxon>
        <taxon>Agaricomycotina</taxon>
        <taxon>Tremellomycetes</taxon>
        <taxon>Trichosporonales</taxon>
        <taxon>Trichosporonaceae</taxon>
        <taxon>Apiotrichum</taxon>
    </lineage>
</organism>
<evidence type="ECO:0000256" key="3">
    <source>
        <dbReference type="ARBA" id="ARBA00022884"/>
    </source>
</evidence>
<evidence type="ECO:0000256" key="2">
    <source>
        <dbReference type="ARBA" id="ARBA00022737"/>
    </source>
</evidence>
<evidence type="ECO:0000313" key="8">
    <source>
        <dbReference type="Proteomes" id="UP000279236"/>
    </source>
</evidence>
<evidence type="ECO:0000256" key="1">
    <source>
        <dbReference type="ARBA" id="ARBA00022553"/>
    </source>
</evidence>
<keyword evidence="1" id="KW-0597">Phosphoprotein</keyword>
<evidence type="ECO:0000256" key="5">
    <source>
        <dbReference type="SAM" id="MobiDB-lite"/>
    </source>
</evidence>
<keyword evidence="3 4" id="KW-0694">RNA-binding</keyword>
<gene>
    <name evidence="7" type="ORF">EHS24_002342</name>
</gene>
<reference evidence="7 8" key="1">
    <citation type="submission" date="2018-11" db="EMBL/GenBank/DDBJ databases">
        <title>Genome sequence of Apiotrichum porosum DSM 27194.</title>
        <authorList>
            <person name="Aliyu H."/>
            <person name="Gorte O."/>
            <person name="Ochsenreither K."/>
        </authorList>
    </citation>
    <scope>NUCLEOTIDE SEQUENCE [LARGE SCALE GENOMIC DNA]</scope>
    <source>
        <strain evidence="7 8">DSM 27194</strain>
    </source>
</reference>
<evidence type="ECO:0000256" key="4">
    <source>
        <dbReference type="PROSITE-ProRule" id="PRU00176"/>
    </source>
</evidence>
<dbReference type="InterPro" id="IPR035979">
    <property type="entry name" value="RBD_domain_sf"/>
</dbReference>
<dbReference type="GO" id="GO:0006397">
    <property type="term" value="P:mRNA processing"/>
    <property type="evidence" value="ECO:0007669"/>
    <property type="project" value="InterPro"/>
</dbReference>
<dbReference type="Pfam" id="PF00076">
    <property type="entry name" value="RRM_1"/>
    <property type="match status" value="3"/>
</dbReference>
<dbReference type="Proteomes" id="UP000279236">
    <property type="component" value="Unassembled WGS sequence"/>
</dbReference>
<dbReference type="EMBL" id="RSCE01000012">
    <property type="protein sequence ID" value="RSH78613.1"/>
    <property type="molecule type" value="Genomic_DNA"/>
</dbReference>
<dbReference type="SMART" id="SM00360">
    <property type="entry name" value="RRM"/>
    <property type="match status" value="3"/>
</dbReference>
<dbReference type="PROSITE" id="PS50102">
    <property type="entry name" value="RRM"/>
    <property type="match status" value="3"/>
</dbReference>
<dbReference type="InterPro" id="IPR006509">
    <property type="entry name" value="RBM39_SF"/>
</dbReference>
<dbReference type="GO" id="GO:0003723">
    <property type="term" value="F:RNA binding"/>
    <property type="evidence" value="ECO:0007669"/>
    <property type="project" value="UniProtKB-UniRule"/>
</dbReference>
<feature type="domain" description="RRM" evidence="6">
    <location>
        <begin position="222"/>
        <end position="301"/>
    </location>
</feature>
<feature type="region of interest" description="Disordered" evidence="5">
    <location>
        <begin position="1"/>
        <end position="214"/>
    </location>
</feature>
<dbReference type="GeneID" id="39586885"/>
<feature type="compositionally biased region" description="Basic and acidic residues" evidence="5">
    <location>
        <begin position="36"/>
        <end position="55"/>
    </location>
</feature>
<dbReference type="InterPro" id="IPR012677">
    <property type="entry name" value="Nucleotide-bd_a/b_plait_sf"/>
</dbReference>
<proteinExistence type="predicted"/>
<accession>A0A427XIJ7</accession>
<feature type="domain" description="RRM" evidence="6">
    <location>
        <begin position="363"/>
        <end position="440"/>
    </location>
</feature>
<dbReference type="SUPFAM" id="SSF54928">
    <property type="entry name" value="RNA-binding domain, RBD"/>
    <property type="match status" value="2"/>
</dbReference>
<dbReference type="STRING" id="105984.A0A427XIJ7"/>
<keyword evidence="8" id="KW-1185">Reference proteome</keyword>
<dbReference type="InterPro" id="IPR003954">
    <property type="entry name" value="RRM_euk-type"/>
</dbReference>
<name>A0A427XIJ7_9TREE</name>
<dbReference type="OrthoDB" id="5411533at2759"/>
<dbReference type="SMART" id="SM00361">
    <property type="entry name" value="RRM_1"/>
    <property type="match status" value="2"/>
</dbReference>
<feature type="domain" description="RRM" evidence="6">
    <location>
        <begin position="500"/>
        <end position="584"/>
    </location>
</feature>
<dbReference type="GO" id="GO:0005634">
    <property type="term" value="C:nucleus"/>
    <property type="evidence" value="ECO:0007669"/>
    <property type="project" value="InterPro"/>
</dbReference>
<dbReference type="AlphaFoldDB" id="A0A427XIJ7"/>
<feature type="region of interest" description="Disordered" evidence="5">
    <location>
        <begin position="319"/>
        <end position="348"/>
    </location>
</feature>
<evidence type="ECO:0000313" key="7">
    <source>
        <dbReference type="EMBL" id="RSH78613.1"/>
    </source>
</evidence>
<sequence>MSDTPPMAAATPLRDSTPELTAKREKRHREDDDDDRDRTRSSHRHEERSRRHNPEDESDEEREERRRRRRERELRDREDDSRRHHREREPRSERSDRDRDRERDYERSERSERSDRNDRDYRDRDRDRERERDRDRRHRDDDRREARDGRDRDSRDSRDRRRPSRSPPRVRDMTREEKERERERRDREMMEERREAARGQRRRSPSRDPVDQYNNVVDAEQRTIFVSQIAARLTSSDLGLFFEDKLGRGSVRDARVITDKGRRSKGIGYVELATVDLVNKALAMSGTVVMGIPMQIGLTDADKNREGIDLKSLLASMRNDRTGRRDGGDRRDRRPRFPPLSIGLQLPPGLDPEAHSGASIPYHRVYITNLSDSLNKEDLRQVFEPFGDIEFVDLHTDVTGNSRGTAYVQFRELASAQMALDAMHGFELAGRTIRATAVEERQAGIEDVIADGGRGGGGGRLDAAGRRELMYKLARTEMPGTAASRPAPVAPKPSLMRPTHFLQVGNMFNPDEETERNWDLDLAEDVKGEVESKYGHVARVKVDKMSQGDVYIEFMDIDSAERAQRGLGGRFFGGRQLEAQYISETLFKAHL</sequence>
<feature type="compositionally biased region" description="Basic and acidic residues" evidence="5">
    <location>
        <begin position="71"/>
        <end position="159"/>
    </location>
</feature>
<dbReference type="Pfam" id="PF15519">
    <property type="entry name" value="RBM39linker"/>
    <property type="match status" value="1"/>
</dbReference>